<dbReference type="AlphaFoldDB" id="A0A9P0Z4S0"/>
<protein>
    <recommendedName>
        <fullName evidence="4">Serine/arginine repetitive matrix protein 1-like</fullName>
    </recommendedName>
</protein>
<proteinExistence type="predicted"/>
<feature type="compositionally biased region" description="Basic and acidic residues" evidence="1">
    <location>
        <begin position="228"/>
        <end position="239"/>
    </location>
</feature>
<dbReference type="Proteomes" id="UP001152484">
    <property type="component" value="Unassembled WGS sequence"/>
</dbReference>
<evidence type="ECO:0000313" key="3">
    <source>
        <dbReference type="Proteomes" id="UP001152484"/>
    </source>
</evidence>
<feature type="compositionally biased region" description="Polar residues" evidence="1">
    <location>
        <begin position="211"/>
        <end position="225"/>
    </location>
</feature>
<name>A0A9P0Z4S0_CUSEU</name>
<feature type="compositionally biased region" description="Polar residues" evidence="1">
    <location>
        <begin position="164"/>
        <end position="173"/>
    </location>
</feature>
<gene>
    <name evidence="2" type="ORF">CEURO_LOCUS10786</name>
</gene>
<accession>A0A9P0Z4S0</accession>
<feature type="compositionally biased region" description="Polar residues" evidence="1">
    <location>
        <begin position="97"/>
        <end position="107"/>
    </location>
</feature>
<evidence type="ECO:0000313" key="2">
    <source>
        <dbReference type="EMBL" id="CAH9089216.1"/>
    </source>
</evidence>
<evidence type="ECO:0008006" key="4">
    <source>
        <dbReference type="Google" id="ProtNLM"/>
    </source>
</evidence>
<dbReference type="EMBL" id="CAMAPE010000020">
    <property type="protein sequence ID" value="CAH9089216.1"/>
    <property type="molecule type" value="Genomic_DNA"/>
</dbReference>
<dbReference type="PANTHER" id="PTHR33871">
    <property type="entry name" value="OS05G0503100 PROTEIN-RELATED"/>
    <property type="match status" value="1"/>
</dbReference>
<comment type="caution">
    <text evidence="2">The sequence shown here is derived from an EMBL/GenBank/DDBJ whole genome shotgun (WGS) entry which is preliminary data.</text>
</comment>
<keyword evidence="3" id="KW-1185">Reference proteome</keyword>
<organism evidence="2 3">
    <name type="scientific">Cuscuta europaea</name>
    <name type="common">European dodder</name>
    <dbReference type="NCBI Taxonomy" id="41803"/>
    <lineage>
        <taxon>Eukaryota</taxon>
        <taxon>Viridiplantae</taxon>
        <taxon>Streptophyta</taxon>
        <taxon>Embryophyta</taxon>
        <taxon>Tracheophyta</taxon>
        <taxon>Spermatophyta</taxon>
        <taxon>Magnoliopsida</taxon>
        <taxon>eudicotyledons</taxon>
        <taxon>Gunneridae</taxon>
        <taxon>Pentapetalae</taxon>
        <taxon>asterids</taxon>
        <taxon>lamiids</taxon>
        <taxon>Solanales</taxon>
        <taxon>Convolvulaceae</taxon>
        <taxon>Cuscuteae</taxon>
        <taxon>Cuscuta</taxon>
        <taxon>Cuscuta subgen. Cuscuta</taxon>
    </lineage>
</organism>
<feature type="region of interest" description="Disordered" evidence="1">
    <location>
        <begin position="1"/>
        <end position="37"/>
    </location>
</feature>
<feature type="region of interest" description="Disordered" evidence="1">
    <location>
        <begin position="76"/>
        <end position="257"/>
    </location>
</feature>
<feature type="compositionally biased region" description="Polar residues" evidence="1">
    <location>
        <begin position="1"/>
        <end position="10"/>
    </location>
</feature>
<feature type="compositionally biased region" description="Basic and acidic residues" evidence="1">
    <location>
        <begin position="76"/>
        <end position="86"/>
    </location>
</feature>
<dbReference type="PANTHER" id="PTHR33871:SF16">
    <property type="entry name" value="CK25"/>
    <property type="match status" value="1"/>
</dbReference>
<dbReference type="OrthoDB" id="1922230at2759"/>
<sequence>MGCCLSTTRDPASAHTPPPDPTKIDRSPPPVDEETVKEVVLSETHISKPLPLQDEKKNIIGGLKQVDDFHQVKVEVDRRGPLKADEEIAASEPSEMCSLTESISTTATEKRDDDGEVNQRSPVPRRKRRTPGDLPGGRQRGSFKSPSKRSAPSPEKRNALAPSKSGQGRTSTPSRKRNAGPEKAAQRDSGNVRRSRSPAARREADPRRNVSIKSPTVSEGGQSPAKSAENHREDKKLQKPNDGVSGETGESLENPLVSMECFIFL</sequence>
<evidence type="ECO:0000256" key="1">
    <source>
        <dbReference type="SAM" id="MobiDB-lite"/>
    </source>
</evidence>
<reference evidence="2" key="1">
    <citation type="submission" date="2022-07" db="EMBL/GenBank/DDBJ databases">
        <authorList>
            <person name="Macas J."/>
            <person name="Novak P."/>
            <person name="Neumann P."/>
        </authorList>
    </citation>
    <scope>NUCLEOTIDE SEQUENCE</scope>
</reference>